<protein>
    <submittedName>
        <fullName evidence="3">XRE family transcriptional regulator</fullName>
    </submittedName>
</protein>
<comment type="caution">
    <text evidence="3">The sequence shown here is derived from an EMBL/GenBank/DDBJ whole genome shotgun (WGS) entry which is preliminary data.</text>
</comment>
<dbReference type="GO" id="GO:0003700">
    <property type="term" value="F:DNA-binding transcription factor activity"/>
    <property type="evidence" value="ECO:0007669"/>
    <property type="project" value="TreeGrafter"/>
</dbReference>
<dbReference type="Pfam" id="PF07883">
    <property type="entry name" value="Cupin_2"/>
    <property type="match status" value="1"/>
</dbReference>
<reference evidence="3" key="1">
    <citation type="journal article" date="2014" name="Int. J. Syst. Evol. Microbiol.">
        <title>Complete genome sequence of Corynebacterium casei LMG S-19264T (=DSM 44701T), isolated from a smear-ripened cheese.</title>
        <authorList>
            <consortium name="US DOE Joint Genome Institute (JGI-PGF)"/>
            <person name="Walter F."/>
            <person name="Albersmeier A."/>
            <person name="Kalinowski J."/>
            <person name="Ruckert C."/>
        </authorList>
    </citation>
    <scope>NUCLEOTIDE SEQUENCE</scope>
    <source>
        <strain evidence="3">VKM B-2789</strain>
    </source>
</reference>
<accession>A0A9W6NCI6</accession>
<dbReference type="PANTHER" id="PTHR46797:SF20">
    <property type="entry name" value="BLR4304 PROTEIN"/>
    <property type="match status" value="1"/>
</dbReference>
<dbReference type="InterPro" id="IPR011051">
    <property type="entry name" value="RmlC_Cupin_sf"/>
</dbReference>
<dbReference type="InterPro" id="IPR001387">
    <property type="entry name" value="Cro/C1-type_HTH"/>
</dbReference>
<organism evidence="3 4">
    <name type="scientific">Ancylobacter defluvii</name>
    <dbReference type="NCBI Taxonomy" id="1282440"/>
    <lineage>
        <taxon>Bacteria</taxon>
        <taxon>Pseudomonadati</taxon>
        <taxon>Pseudomonadota</taxon>
        <taxon>Alphaproteobacteria</taxon>
        <taxon>Hyphomicrobiales</taxon>
        <taxon>Xanthobacteraceae</taxon>
        <taxon>Ancylobacter</taxon>
    </lineage>
</organism>
<evidence type="ECO:0000313" key="4">
    <source>
        <dbReference type="Proteomes" id="UP001143330"/>
    </source>
</evidence>
<evidence type="ECO:0000256" key="1">
    <source>
        <dbReference type="ARBA" id="ARBA00023125"/>
    </source>
</evidence>
<proteinExistence type="predicted"/>
<dbReference type="GO" id="GO:0003677">
    <property type="term" value="F:DNA binding"/>
    <property type="evidence" value="ECO:0007669"/>
    <property type="project" value="UniProtKB-KW"/>
</dbReference>
<dbReference type="CDD" id="cd02209">
    <property type="entry name" value="cupin_XRE_C"/>
    <property type="match status" value="1"/>
</dbReference>
<dbReference type="InterPro" id="IPR013096">
    <property type="entry name" value="Cupin_2"/>
</dbReference>
<dbReference type="Gene3D" id="1.10.260.40">
    <property type="entry name" value="lambda repressor-like DNA-binding domains"/>
    <property type="match status" value="1"/>
</dbReference>
<dbReference type="PANTHER" id="PTHR46797">
    <property type="entry name" value="HTH-TYPE TRANSCRIPTIONAL REGULATOR"/>
    <property type="match status" value="1"/>
</dbReference>
<dbReference type="InterPro" id="IPR010982">
    <property type="entry name" value="Lambda_DNA-bd_dom_sf"/>
</dbReference>
<dbReference type="PROSITE" id="PS50943">
    <property type="entry name" value="HTH_CROC1"/>
    <property type="match status" value="1"/>
</dbReference>
<dbReference type="GO" id="GO:0005829">
    <property type="term" value="C:cytosol"/>
    <property type="evidence" value="ECO:0007669"/>
    <property type="project" value="TreeGrafter"/>
</dbReference>
<keyword evidence="4" id="KW-1185">Reference proteome</keyword>
<dbReference type="Proteomes" id="UP001143330">
    <property type="component" value="Unassembled WGS sequence"/>
</dbReference>
<feature type="domain" description="HTH cro/C1-type" evidence="2">
    <location>
        <begin position="17"/>
        <end position="71"/>
    </location>
</feature>
<dbReference type="SUPFAM" id="SSF51182">
    <property type="entry name" value="RmlC-like cupins"/>
    <property type="match status" value="1"/>
</dbReference>
<name>A0A9W6NCI6_9HYPH</name>
<evidence type="ECO:0000259" key="2">
    <source>
        <dbReference type="PROSITE" id="PS50943"/>
    </source>
</evidence>
<dbReference type="Gene3D" id="2.60.120.10">
    <property type="entry name" value="Jelly Rolls"/>
    <property type="match status" value="1"/>
</dbReference>
<dbReference type="Pfam" id="PF01381">
    <property type="entry name" value="HTH_3"/>
    <property type="match status" value="1"/>
</dbReference>
<dbReference type="SUPFAM" id="SSF47413">
    <property type="entry name" value="lambda repressor-like DNA-binding domains"/>
    <property type="match status" value="1"/>
</dbReference>
<evidence type="ECO:0000313" key="3">
    <source>
        <dbReference type="EMBL" id="GLK85858.1"/>
    </source>
</evidence>
<gene>
    <name evidence="3" type="ORF">GCM10017653_39280</name>
</gene>
<sequence length="206" mass="22405">MDMKTGESDGVDLGGRVKGLRSRAGLTIKEVAARSGISPSAISKIENNLLSPTYDNIIRLAQGLGIDISELFSATRKQAPHGRRSLTRVGQGDYIRTRAYTLEMLCSDLTAKRMQPMKARLRAHETREFGALVAHAGEEVVLVLKGRVTLLTEFYAPVTLDEGDSVYFDSTMGHALLSAGADDAEIFWVCAADQNLDFAETLPEST</sequence>
<dbReference type="InterPro" id="IPR014710">
    <property type="entry name" value="RmlC-like_jellyroll"/>
</dbReference>
<dbReference type="AlphaFoldDB" id="A0A9W6NCI6"/>
<dbReference type="RefSeq" id="WP_246546119.1">
    <property type="nucleotide sequence ID" value="NZ_BSFM01000017.1"/>
</dbReference>
<dbReference type="InterPro" id="IPR050807">
    <property type="entry name" value="TransReg_Diox_bact_type"/>
</dbReference>
<dbReference type="SMART" id="SM00530">
    <property type="entry name" value="HTH_XRE"/>
    <property type="match status" value="1"/>
</dbReference>
<dbReference type="EMBL" id="BSFM01000017">
    <property type="protein sequence ID" value="GLK85858.1"/>
    <property type="molecule type" value="Genomic_DNA"/>
</dbReference>
<dbReference type="CDD" id="cd00093">
    <property type="entry name" value="HTH_XRE"/>
    <property type="match status" value="1"/>
</dbReference>
<reference evidence="3" key="2">
    <citation type="submission" date="2023-01" db="EMBL/GenBank/DDBJ databases">
        <authorList>
            <person name="Sun Q."/>
            <person name="Evtushenko L."/>
        </authorList>
    </citation>
    <scope>NUCLEOTIDE SEQUENCE</scope>
    <source>
        <strain evidence="3">VKM B-2789</strain>
    </source>
</reference>
<keyword evidence="1" id="KW-0238">DNA-binding</keyword>